<dbReference type="Proteomes" id="UP000078492">
    <property type="component" value="Unassembled WGS sequence"/>
</dbReference>
<feature type="region of interest" description="Disordered" evidence="1">
    <location>
        <begin position="88"/>
        <end position="149"/>
    </location>
</feature>
<evidence type="ECO:0000313" key="3">
    <source>
        <dbReference type="Proteomes" id="UP000078492"/>
    </source>
</evidence>
<gene>
    <name evidence="2" type="ORF">ALC57_13884</name>
</gene>
<sequence>MALYNDKDTPGRLGAFRSTKGAALGSSYRTGTCFVRRGQMSPIMFSGACGRKSQNNSRTENTVVKSSAARNCVWCPIASLSALLNVHRRRRSEKQKDRKKEKNCGEAVRWFRDESSRNIGHPKPLKNSDNTSPGSGAHLNMHPRRTNNFGERIGESAIRNNRSRKQDVEAATAATAAASSEKIGKAHYAKSQCLMKIANGAAHEAAAAAGCGIRVPRRAASPRVTSSRAES</sequence>
<evidence type="ECO:0000256" key="1">
    <source>
        <dbReference type="SAM" id="MobiDB-lite"/>
    </source>
</evidence>
<name>A0A195DLP0_9HYME</name>
<accession>A0A195DLP0</accession>
<feature type="compositionally biased region" description="Basic and acidic residues" evidence="1">
    <location>
        <begin position="94"/>
        <end position="116"/>
    </location>
</feature>
<protein>
    <submittedName>
        <fullName evidence="2">Uncharacterized protein</fullName>
    </submittedName>
</protein>
<proteinExistence type="predicted"/>
<reference evidence="2 3" key="1">
    <citation type="submission" date="2015-09" db="EMBL/GenBank/DDBJ databases">
        <title>Trachymyrmex cornetzi WGS genome.</title>
        <authorList>
            <person name="Nygaard S."/>
            <person name="Hu H."/>
            <person name="Boomsma J."/>
            <person name="Zhang G."/>
        </authorList>
    </citation>
    <scope>NUCLEOTIDE SEQUENCE [LARGE SCALE GENOMIC DNA]</scope>
    <source>
        <strain evidence="2">Tcor2-1</strain>
        <tissue evidence="2">Whole body</tissue>
    </source>
</reference>
<evidence type="ECO:0000313" key="2">
    <source>
        <dbReference type="EMBL" id="KYN13810.1"/>
    </source>
</evidence>
<organism evidence="2 3">
    <name type="scientific">Trachymyrmex cornetzi</name>
    <dbReference type="NCBI Taxonomy" id="471704"/>
    <lineage>
        <taxon>Eukaryota</taxon>
        <taxon>Metazoa</taxon>
        <taxon>Ecdysozoa</taxon>
        <taxon>Arthropoda</taxon>
        <taxon>Hexapoda</taxon>
        <taxon>Insecta</taxon>
        <taxon>Pterygota</taxon>
        <taxon>Neoptera</taxon>
        <taxon>Endopterygota</taxon>
        <taxon>Hymenoptera</taxon>
        <taxon>Apocrita</taxon>
        <taxon>Aculeata</taxon>
        <taxon>Formicoidea</taxon>
        <taxon>Formicidae</taxon>
        <taxon>Myrmicinae</taxon>
        <taxon>Trachymyrmex</taxon>
    </lineage>
</organism>
<keyword evidence="3" id="KW-1185">Reference proteome</keyword>
<dbReference type="EMBL" id="KQ980734">
    <property type="protein sequence ID" value="KYN13810.1"/>
    <property type="molecule type" value="Genomic_DNA"/>
</dbReference>
<dbReference type="AlphaFoldDB" id="A0A195DLP0"/>